<keyword evidence="1" id="KW-1185">Reference proteome</keyword>
<dbReference type="Proteomes" id="UP000887578">
    <property type="component" value="Unplaced"/>
</dbReference>
<dbReference type="WBParaSite" id="PDA_v2.g26411.t1">
    <property type="protein sequence ID" value="PDA_v2.g26411.t1"/>
    <property type="gene ID" value="PDA_v2.g26411"/>
</dbReference>
<reference evidence="2" key="1">
    <citation type="submission" date="2022-11" db="UniProtKB">
        <authorList>
            <consortium name="WormBaseParasite"/>
        </authorList>
    </citation>
    <scope>IDENTIFICATION</scope>
</reference>
<evidence type="ECO:0000313" key="1">
    <source>
        <dbReference type="Proteomes" id="UP000887578"/>
    </source>
</evidence>
<dbReference type="AlphaFoldDB" id="A0A914QGL0"/>
<organism evidence="1 2">
    <name type="scientific">Panagrolaimus davidi</name>
    <dbReference type="NCBI Taxonomy" id="227884"/>
    <lineage>
        <taxon>Eukaryota</taxon>
        <taxon>Metazoa</taxon>
        <taxon>Ecdysozoa</taxon>
        <taxon>Nematoda</taxon>
        <taxon>Chromadorea</taxon>
        <taxon>Rhabditida</taxon>
        <taxon>Tylenchina</taxon>
        <taxon>Panagrolaimomorpha</taxon>
        <taxon>Panagrolaimoidea</taxon>
        <taxon>Panagrolaimidae</taxon>
        <taxon>Panagrolaimus</taxon>
    </lineage>
</organism>
<sequence length="113" mass="13831">MYVLQRFFKGFVLLYPKVVERAYVHLCYRSILIVNVIYDRHLLDFHEKNEDGVYYSYDVTEHDFGDPHKYLKECFHKFEQNAKQLPSMKFIKRYKTMKELYSQIKAVEDDFDL</sequence>
<name>A0A914QGL0_9BILA</name>
<protein>
    <submittedName>
        <fullName evidence="2">Uncharacterized protein</fullName>
    </submittedName>
</protein>
<accession>A0A914QGL0</accession>
<proteinExistence type="predicted"/>
<evidence type="ECO:0000313" key="2">
    <source>
        <dbReference type="WBParaSite" id="PDA_v2.g26411.t1"/>
    </source>
</evidence>